<proteinExistence type="predicted"/>
<protein>
    <submittedName>
        <fullName evidence="1">Uncharacterized protein</fullName>
    </submittedName>
</protein>
<gene>
    <name evidence="1" type="ORF">BDY21DRAFT_334370</name>
</gene>
<evidence type="ECO:0000313" key="1">
    <source>
        <dbReference type="EMBL" id="KAF2461116.1"/>
    </source>
</evidence>
<keyword evidence="2" id="KW-1185">Reference proteome</keyword>
<organism evidence="1 2">
    <name type="scientific">Lineolata rhizophorae</name>
    <dbReference type="NCBI Taxonomy" id="578093"/>
    <lineage>
        <taxon>Eukaryota</taxon>
        <taxon>Fungi</taxon>
        <taxon>Dikarya</taxon>
        <taxon>Ascomycota</taxon>
        <taxon>Pezizomycotina</taxon>
        <taxon>Dothideomycetes</taxon>
        <taxon>Dothideomycetes incertae sedis</taxon>
        <taxon>Lineolatales</taxon>
        <taxon>Lineolataceae</taxon>
        <taxon>Lineolata</taxon>
    </lineage>
</organism>
<sequence length="155" mass="16859">MVHGYLGEDSALPAKILPQLVARDSRAVVHGRQVAVRDGIGVGGGGSGPARAEEGLAGVEGGIRKRRTLLELAGPLPFTSEEVYMTSKHTGVRGPVGSNGVLLHFLYKWPLRTGQTLLDLRLNTYLDLVIALQLYTRSRPLPDLHRRSRGIARLY</sequence>
<reference evidence="1" key="1">
    <citation type="journal article" date="2020" name="Stud. Mycol.">
        <title>101 Dothideomycetes genomes: a test case for predicting lifestyles and emergence of pathogens.</title>
        <authorList>
            <person name="Haridas S."/>
            <person name="Albert R."/>
            <person name="Binder M."/>
            <person name="Bloem J."/>
            <person name="Labutti K."/>
            <person name="Salamov A."/>
            <person name="Andreopoulos B."/>
            <person name="Baker S."/>
            <person name="Barry K."/>
            <person name="Bills G."/>
            <person name="Bluhm B."/>
            <person name="Cannon C."/>
            <person name="Castanera R."/>
            <person name="Culley D."/>
            <person name="Daum C."/>
            <person name="Ezra D."/>
            <person name="Gonzalez J."/>
            <person name="Henrissat B."/>
            <person name="Kuo A."/>
            <person name="Liang C."/>
            <person name="Lipzen A."/>
            <person name="Lutzoni F."/>
            <person name="Magnuson J."/>
            <person name="Mondo S."/>
            <person name="Nolan M."/>
            <person name="Ohm R."/>
            <person name="Pangilinan J."/>
            <person name="Park H.-J."/>
            <person name="Ramirez L."/>
            <person name="Alfaro M."/>
            <person name="Sun H."/>
            <person name="Tritt A."/>
            <person name="Yoshinaga Y."/>
            <person name="Zwiers L.-H."/>
            <person name="Turgeon B."/>
            <person name="Goodwin S."/>
            <person name="Spatafora J."/>
            <person name="Crous P."/>
            <person name="Grigoriev I."/>
        </authorList>
    </citation>
    <scope>NUCLEOTIDE SEQUENCE</scope>
    <source>
        <strain evidence="1">ATCC 16933</strain>
    </source>
</reference>
<dbReference type="EMBL" id="MU001672">
    <property type="protein sequence ID" value="KAF2461116.1"/>
    <property type="molecule type" value="Genomic_DNA"/>
</dbReference>
<name>A0A6A6PB03_9PEZI</name>
<evidence type="ECO:0000313" key="2">
    <source>
        <dbReference type="Proteomes" id="UP000799766"/>
    </source>
</evidence>
<dbReference type="AlphaFoldDB" id="A0A6A6PB03"/>
<accession>A0A6A6PB03</accession>
<dbReference type="Proteomes" id="UP000799766">
    <property type="component" value="Unassembled WGS sequence"/>
</dbReference>